<evidence type="ECO:0000313" key="2">
    <source>
        <dbReference type="Proteomes" id="UP000268321"/>
    </source>
</evidence>
<dbReference type="OrthoDB" id="5329385at2759"/>
<dbReference type="Pfam" id="PF17119">
    <property type="entry name" value="MMU163"/>
    <property type="match status" value="1"/>
</dbReference>
<name>A0A4P9ZIN3_9ASCO</name>
<evidence type="ECO:0000313" key="1">
    <source>
        <dbReference type="EMBL" id="RKP32201.1"/>
    </source>
</evidence>
<accession>A0A4P9ZIN3</accession>
<dbReference type="Proteomes" id="UP000268321">
    <property type="component" value="Unassembled WGS sequence"/>
</dbReference>
<protein>
    <submittedName>
        <fullName evidence="1">Uncharacterized protein</fullName>
    </submittedName>
</protein>
<proteinExistence type="predicted"/>
<gene>
    <name evidence="1" type="ORF">METBISCDRAFT_21718</name>
</gene>
<dbReference type="InterPro" id="IPR031342">
    <property type="entry name" value="Mug163-like"/>
</dbReference>
<reference evidence="2" key="1">
    <citation type="journal article" date="2018" name="Nat. Microbiol.">
        <title>Leveraging single-cell genomics to expand the fungal tree of life.</title>
        <authorList>
            <person name="Ahrendt S.R."/>
            <person name="Quandt C.A."/>
            <person name="Ciobanu D."/>
            <person name="Clum A."/>
            <person name="Salamov A."/>
            <person name="Andreopoulos B."/>
            <person name="Cheng J.F."/>
            <person name="Woyke T."/>
            <person name="Pelin A."/>
            <person name="Henrissat B."/>
            <person name="Reynolds N.K."/>
            <person name="Benny G.L."/>
            <person name="Smith M.E."/>
            <person name="James T.Y."/>
            <person name="Grigoriev I.V."/>
        </authorList>
    </citation>
    <scope>NUCLEOTIDE SEQUENCE [LARGE SCALE GENOMIC DNA]</scope>
    <source>
        <strain evidence="2">Baker2002</strain>
    </source>
</reference>
<keyword evidence="2" id="KW-1185">Reference proteome</keyword>
<dbReference type="AlphaFoldDB" id="A0A4P9ZIN3"/>
<dbReference type="EMBL" id="ML004433">
    <property type="protein sequence ID" value="RKP32201.1"/>
    <property type="molecule type" value="Genomic_DNA"/>
</dbReference>
<sequence length="219" mass="24531">MDRLKKYVPALLQELLPSDILLPKVLLRLCPLHFERINAYLPNIKGQGSYYATCKALRLFVTSLVLNPNTRLHIQLIRISRFPEPNCVYAHSTKIYIRWTTCPEGCAHLAGAPEPVPEKDAARVDCSTANATLGSHRWSSINPGMLSAKDDVNWSLSGALADLGKGIVGLRKENERLERVISGIFIFELNESNDQILVHTVEDMDVVDRPDEERQLGVC</sequence>
<organism evidence="1 2">
    <name type="scientific">Metschnikowia bicuspidata</name>
    <dbReference type="NCBI Taxonomy" id="27322"/>
    <lineage>
        <taxon>Eukaryota</taxon>
        <taxon>Fungi</taxon>
        <taxon>Dikarya</taxon>
        <taxon>Ascomycota</taxon>
        <taxon>Saccharomycotina</taxon>
        <taxon>Pichiomycetes</taxon>
        <taxon>Metschnikowiaceae</taxon>
        <taxon>Metschnikowia</taxon>
    </lineage>
</organism>